<evidence type="ECO:0000313" key="2">
    <source>
        <dbReference type="Proteomes" id="UP000285092"/>
    </source>
</evidence>
<comment type="caution">
    <text evidence="1">The sequence shown here is derived from an EMBL/GenBank/DDBJ whole genome shotgun (WGS) entry which is preliminary data.</text>
</comment>
<gene>
    <name evidence="1" type="ORF">D2V04_15105</name>
</gene>
<organism evidence="1 2">
    <name type="scientific">Pelagerythrobacter aerophilus</name>
    <dbReference type="NCBI Taxonomy" id="2306995"/>
    <lineage>
        <taxon>Bacteria</taxon>
        <taxon>Pseudomonadati</taxon>
        <taxon>Pseudomonadota</taxon>
        <taxon>Alphaproteobacteria</taxon>
        <taxon>Sphingomonadales</taxon>
        <taxon>Erythrobacteraceae</taxon>
        <taxon>Pelagerythrobacter</taxon>
    </lineage>
</organism>
<proteinExistence type="predicted"/>
<dbReference type="EMBL" id="QXFK01000019">
    <property type="protein sequence ID" value="RIV75619.1"/>
    <property type="molecule type" value="Genomic_DNA"/>
</dbReference>
<accession>A0A418NDP2</accession>
<keyword evidence="2" id="KW-1185">Reference proteome</keyword>
<name>A0A418NDP2_9SPHN</name>
<sequence length="114" mass="12659">MLPAGTVYAKVTDAHAGEFGAVCIKGETVGADWYEQRLIGEFTELDSEEGRVEALGAMRRGESRTPDFETPRRDSLFKADQLFAVFEQADVVALTFRLTRATFDAYRDLGTSED</sequence>
<dbReference type="Proteomes" id="UP000285092">
    <property type="component" value="Unassembled WGS sequence"/>
</dbReference>
<dbReference type="AlphaFoldDB" id="A0A418NDP2"/>
<reference evidence="1 2" key="1">
    <citation type="submission" date="2018-08" db="EMBL/GenBank/DDBJ databases">
        <title>Altererythrobacter sp.Ery1 and Ery12, the genome sequencing of novel strains in genus Alterythrobacter.</title>
        <authorList>
            <person name="Cheng H."/>
            <person name="Wu Y.-H."/>
            <person name="Fang C."/>
            <person name="Xu X.-W."/>
        </authorList>
    </citation>
    <scope>NUCLEOTIDE SEQUENCE [LARGE SCALE GENOMIC DNA]</scope>
    <source>
        <strain evidence="1 2">Ery1</strain>
    </source>
</reference>
<protein>
    <submittedName>
        <fullName evidence="1">Uncharacterized protein</fullName>
    </submittedName>
</protein>
<evidence type="ECO:0000313" key="1">
    <source>
        <dbReference type="EMBL" id="RIV75619.1"/>
    </source>
</evidence>